<evidence type="ECO:0000313" key="2">
    <source>
        <dbReference type="EMBL" id="MDQ0207370.1"/>
    </source>
</evidence>
<dbReference type="InterPro" id="IPR023908">
    <property type="entry name" value="xxxLxxG_rpt"/>
</dbReference>
<reference evidence="2 3" key="1">
    <citation type="submission" date="2023-07" db="EMBL/GenBank/DDBJ databases">
        <title>Genomic Encyclopedia of Type Strains, Phase IV (KMG-IV): sequencing the most valuable type-strain genomes for metagenomic binning, comparative biology and taxonomic classification.</title>
        <authorList>
            <person name="Goeker M."/>
        </authorList>
    </citation>
    <scope>NUCLEOTIDE SEQUENCE [LARGE SCALE GENOMIC DNA]</scope>
    <source>
        <strain evidence="2 3">DSM 19154</strain>
    </source>
</reference>
<gene>
    <name evidence="2" type="ORF">J2S05_002169</name>
</gene>
<name>A0ABT9YHN0_9BACI</name>
<dbReference type="Proteomes" id="UP001225034">
    <property type="component" value="Unassembled WGS sequence"/>
</dbReference>
<accession>A0ABT9YHN0</accession>
<organism evidence="2 3">
    <name type="scientific">Alkalicoccobacillus murimartini</name>
    <dbReference type="NCBI Taxonomy" id="171685"/>
    <lineage>
        <taxon>Bacteria</taxon>
        <taxon>Bacillati</taxon>
        <taxon>Bacillota</taxon>
        <taxon>Bacilli</taxon>
        <taxon>Bacillales</taxon>
        <taxon>Bacillaceae</taxon>
        <taxon>Alkalicoccobacillus</taxon>
    </lineage>
</organism>
<protein>
    <submittedName>
        <fullName evidence="2">X-X-X-Leu-X-X-Gly heptad repeat protein</fullName>
    </submittedName>
</protein>
<evidence type="ECO:0000313" key="3">
    <source>
        <dbReference type="Proteomes" id="UP001225034"/>
    </source>
</evidence>
<dbReference type="NCBIfam" id="TIGR03057">
    <property type="entry name" value="xxxLxxG_by_4"/>
    <property type="match status" value="1"/>
</dbReference>
<dbReference type="EMBL" id="JAUSUA010000002">
    <property type="protein sequence ID" value="MDQ0207370.1"/>
    <property type="molecule type" value="Genomic_DNA"/>
</dbReference>
<comment type="caution">
    <text evidence="2">The sequence shown here is derived from an EMBL/GenBank/DDBJ whole genome shotgun (WGS) entry which is preliminary data.</text>
</comment>
<feature type="chain" id="PRO_5047453785" evidence="1">
    <location>
        <begin position="30"/>
        <end position="609"/>
    </location>
</feature>
<keyword evidence="3" id="KW-1185">Reference proteome</keyword>
<dbReference type="RefSeq" id="WP_306982593.1">
    <property type="nucleotide sequence ID" value="NZ_JAUSUA010000002.1"/>
</dbReference>
<feature type="signal peptide" evidence="1">
    <location>
        <begin position="1"/>
        <end position="29"/>
    </location>
</feature>
<evidence type="ECO:0000256" key="1">
    <source>
        <dbReference type="SAM" id="SignalP"/>
    </source>
</evidence>
<keyword evidence="1" id="KW-0732">Signal</keyword>
<dbReference type="Gene3D" id="1.10.287.950">
    <property type="entry name" value="Methyl-accepting chemotaxis protein"/>
    <property type="match status" value="2"/>
</dbReference>
<sequence>MKQKLPIFVATTLLVHQSFSLVAAPSALAATEGSISSKDEVVYANLQANGLVNELYIVNALEVTDEGAVQDYGSYDQVINLTDVSEITQTDSNEIDLQLPTGRFYYQGNLTTQTELPWEFEITYSLDGQEVEPSDLIGEEGAFELDIQVYQNDEVDPAFFENYLLQVSIPLDSNKFTQIEAPTAAVANAGENKQIAFTVMPEEEAHLELSATVTDFELEGIEISALPSSFAIDSPDTEELTGEFDSLTGAISELNDGIGEVKSGVSELANGLQQLETGSSDYQQGVSETASAGSALVSASSSIEEGLLELNEGLQSDDLDMDFDIGLDDELFSALDQFSAGISELAEGITELNAGYQQSYETLKEAMDEIPEHEISEEEIQQLYVNNPESEAVEKLIETYAAASKAKATFDAVDEGFEAVEPALEEMSSSATQVSKGIDEFSTSVQEAINGIDVGEGLDGLNELSNGIEALATQYGSFHDGLTEYTDGVSQLSSGYQELDTGISETADGASELSNGLSELQEGTQELESATSEIPDQLQQEIDEMISQYDKSDFEPISFVSPENNDVIENVQFVIQTESIKTPDDSEQAAEDEEEPSIWQRFLQLFGWD</sequence>
<dbReference type="SUPFAM" id="SSF58104">
    <property type="entry name" value="Methyl-accepting chemotaxis protein (MCP) signaling domain"/>
    <property type="match status" value="1"/>
</dbReference>
<proteinExistence type="predicted"/>